<proteinExistence type="inferred from homology"/>
<dbReference type="Proteomes" id="UP000271374">
    <property type="component" value="Unassembled WGS sequence"/>
</dbReference>
<evidence type="ECO:0000256" key="3">
    <source>
        <dbReference type="ARBA" id="ARBA00022801"/>
    </source>
</evidence>
<dbReference type="Gene3D" id="2.30.42.10">
    <property type="match status" value="1"/>
</dbReference>
<accession>A0A431W784</accession>
<dbReference type="PANTHER" id="PTHR43343:SF3">
    <property type="entry name" value="PROTEASE DO-LIKE 8, CHLOROPLASTIC"/>
    <property type="match status" value="1"/>
</dbReference>
<dbReference type="OrthoDB" id="9758917at2"/>
<dbReference type="InterPro" id="IPR009003">
    <property type="entry name" value="Peptidase_S1_PA"/>
</dbReference>
<name>A0A431W784_9BACI</name>
<feature type="domain" description="PDZ" evidence="6">
    <location>
        <begin position="303"/>
        <end position="398"/>
    </location>
</feature>
<organism evidence="7 8">
    <name type="scientific">Bacillus yapensis</name>
    <dbReference type="NCBI Taxonomy" id="2492960"/>
    <lineage>
        <taxon>Bacteria</taxon>
        <taxon>Bacillati</taxon>
        <taxon>Bacillota</taxon>
        <taxon>Bacilli</taxon>
        <taxon>Bacillales</taxon>
        <taxon>Bacillaceae</taxon>
        <taxon>Bacillus</taxon>
    </lineage>
</organism>
<sequence length="414" mass="43907">MTDLEKVEEQAQEQVQVHEEVYIKKSKPRNFMKSFSGMVAAGVVGSVLTMTIVPHTDAFQNLYEPVKAQEEVATTEENPVNIVPTSTSNSSNSVADIVEKSSAAIVGIVNMQQQSSPFSRSTEAVESGSGSGVIFKKSGNEAYIVTNNHVIEGASEIEISFHTGEKTTAALIGADALTDLAVLKIDAKYADTVLEFGDSSTLRAGEQVLAIGNPLGLEFSRTVTQGIISAVDRDIAVSTSAGEWELNVLQTDAAINPGNSGGALMNAQGQVIGINSLKISESGVEGLGFAIPSNDVVPIVNEIIKTGKISRPYLGVSLASLEEIPQQYLQNLPQNVKGGAVVTYVDPNSAAGQAGIKVQDVIVAINDQEVTTTNDLRKYLYTELNVGDEVELKIYSGSEEKTVKVKLTSNIPTS</sequence>
<evidence type="ECO:0000256" key="4">
    <source>
        <dbReference type="ARBA" id="ARBA00022825"/>
    </source>
</evidence>
<dbReference type="InterPro" id="IPR001940">
    <property type="entry name" value="Peptidase_S1C"/>
</dbReference>
<keyword evidence="2" id="KW-0645">Protease</keyword>
<protein>
    <submittedName>
        <fullName evidence="7">PDZ domain-containing protein</fullName>
    </submittedName>
</protein>
<dbReference type="PANTHER" id="PTHR43343">
    <property type="entry name" value="PEPTIDASE S12"/>
    <property type="match status" value="1"/>
</dbReference>
<dbReference type="InterPro" id="IPR043504">
    <property type="entry name" value="Peptidase_S1_PA_chymotrypsin"/>
</dbReference>
<evidence type="ECO:0000259" key="6">
    <source>
        <dbReference type="PROSITE" id="PS50106"/>
    </source>
</evidence>
<comment type="caution">
    <text evidence="7">The sequence shown here is derived from an EMBL/GenBank/DDBJ whole genome shotgun (WGS) entry which is preliminary data.</text>
</comment>
<dbReference type="AlphaFoldDB" id="A0A431W784"/>
<dbReference type="InterPro" id="IPR036034">
    <property type="entry name" value="PDZ_sf"/>
</dbReference>
<evidence type="ECO:0000313" key="8">
    <source>
        <dbReference type="Proteomes" id="UP000271374"/>
    </source>
</evidence>
<dbReference type="Pfam" id="PF13180">
    <property type="entry name" value="PDZ_2"/>
    <property type="match status" value="1"/>
</dbReference>
<dbReference type="PRINTS" id="PR00834">
    <property type="entry name" value="PROTEASES2C"/>
</dbReference>
<comment type="similarity">
    <text evidence="1">Belongs to the peptidase S1C family.</text>
</comment>
<keyword evidence="5" id="KW-0812">Transmembrane</keyword>
<dbReference type="RefSeq" id="WP_126408693.1">
    <property type="nucleotide sequence ID" value="NZ_RXNT01000008.1"/>
</dbReference>
<dbReference type="InterPro" id="IPR051201">
    <property type="entry name" value="Chloro_Bact_Ser_Proteases"/>
</dbReference>
<evidence type="ECO:0000256" key="2">
    <source>
        <dbReference type="ARBA" id="ARBA00022670"/>
    </source>
</evidence>
<dbReference type="InterPro" id="IPR001478">
    <property type="entry name" value="PDZ"/>
</dbReference>
<keyword evidence="4" id="KW-0720">Serine protease</keyword>
<dbReference type="Pfam" id="PF13365">
    <property type="entry name" value="Trypsin_2"/>
    <property type="match status" value="1"/>
</dbReference>
<keyword evidence="5" id="KW-0472">Membrane</keyword>
<dbReference type="Gene3D" id="2.40.10.10">
    <property type="entry name" value="Trypsin-like serine proteases"/>
    <property type="match status" value="2"/>
</dbReference>
<keyword evidence="8" id="KW-1185">Reference proteome</keyword>
<evidence type="ECO:0000313" key="7">
    <source>
        <dbReference type="EMBL" id="RTR31375.1"/>
    </source>
</evidence>
<dbReference type="SUPFAM" id="SSF50494">
    <property type="entry name" value="Trypsin-like serine proteases"/>
    <property type="match status" value="1"/>
</dbReference>
<dbReference type="GO" id="GO:0004252">
    <property type="term" value="F:serine-type endopeptidase activity"/>
    <property type="evidence" value="ECO:0007669"/>
    <property type="project" value="InterPro"/>
</dbReference>
<keyword evidence="3" id="KW-0378">Hydrolase</keyword>
<dbReference type="SUPFAM" id="SSF50156">
    <property type="entry name" value="PDZ domain-like"/>
    <property type="match status" value="1"/>
</dbReference>
<dbReference type="PROSITE" id="PS50106">
    <property type="entry name" value="PDZ"/>
    <property type="match status" value="1"/>
</dbReference>
<dbReference type="EMBL" id="RXNT01000008">
    <property type="protein sequence ID" value="RTR31375.1"/>
    <property type="molecule type" value="Genomic_DNA"/>
</dbReference>
<feature type="transmembrane region" description="Helical" evidence="5">
    <location>
        <begin position="34"/>
        <end position="53"/>
    </location>
</feature>
<dbReference type="FunFam" id="2.40.10.10:FF:000001">
    <property type="entry name" value="Periplasmic serine protease DegS"/>
    <property type="match status" value="1"/>
</dbReference>
<reference evidence="7 8" key="1">
    <citation type="submission" date="2018-12" db="EMBL/GenBank/DDBJ databases">
        <title>Bacillus yapensis draft genome sequence.</title>
        <authorList>
            <person name="Yu L."/>
            <person name="Xu X."/>
            <person name="Tang X."/>
        </authorList>
    </citation>
    <scope>NUCLEOTIDE SEQUENCE [LARGE SCALE GENOMIC DNA]</scope>
    <source>
        <strain evidence="7 8">XXST-01</strain>
    </source>
</reference>
<keyword evidence="5" id="KW-1133">Transmembrane helix</keyword>
<evidence type="ECO:0000256" key="1">
    <source>
        <dbReference type="ARBA" id="ARBA00010541"/>
    </source>
</evidence>
<dbReference type="GO" id="GO:0006508">
    <property type="term" value="P:proteolysis"/>
    <property type="evidence" value="ECO:0007669"/>
    <property type="project" value="UniProtKB-KW"/>
</dbReference>
<dbReference type="SMART" id="SM00228">
    <property type="entry name" value="PDZ"/>
    <property type="match status" value="1"/>
</dbReference>
<gene>
    <name evidence="7" type="ORF">EKG37_10865</name>
</gene>
<evidence type="ECO:0000256" key="5">
    <source>
        <dbReference type="SAM" id="Phobius"/>
    </source>
</evidence>